<dbReference type="Proteomes" id="UP001596175">
    <property type="component" value="Unassembled WGS sequence"/>
</dbReference>
<dbReference type="PANTHER" id="PTHR30329">
    <property type="entry name" value="STATOR ELEMENT OF FLAGELLAR MOTOR COMPLEX"/>
    <property type="match status" value="1"/>
</dbReference>
<dbReference type="RefSeq" id="WP_378022115.1">
    <property type="nucleotide sequence ID" value="NZ_JBHSKG010000008.1"/>
</dbReference>
<feature type="compositionally biased region" description="Polar residues" evidence="2">
    <location>
        <begin position="190"/>
        <end position="204"/>
    </location>
</feature>
<dbReference type="Pfam" id="PF00691">
    <property type="entry name" value="OmpA"/>
    <property type="match status" value="1"/>
</dbReference>
<dbReference type="SUPFAM" id="SSF103088">
    <property type="entry name" value="OmpA-like"/>
    <property type="match status" value="1"/>
</dbReference>
<keyword evidence="6" id="KW-1185">Reference proteome</keyword>
<feature type="compositionally biased region" description="Low complexity" evidence="2">
    <location>
        <begin position="60"/>
        <end position="87"/>
    </location>
</feature>
<evidence type="ECO:0000259" key="4">
    <source>
        <dbReference type="PROSITE" id="PS51123"/>
    </source>
</evidence>
<reference evidence="6" key="1">
    <citation type="journal article" date="2019" name="Int. J. Syst. Evol. Microbiol.">
        <title>The Global Catalogue of Microorganisms (GCM) 10K type strain sequencing project: providing services to taxonomists for standard genome sequencing and annotation.</title>
        <authorList>
            <consortium name="The Broad Institute Genomics Platform"/>
            <consortium name="The Broad Institute Genome Sequencing Center for Infectious Disease"/>
            <person name="Wu L."/>
            <person name="Ma J."/>
        </authorList>
    </citation>
    <scope>NUCLEOTIDE SEQUENCE [LARGE SCALE GENOMIC DNA]</scope>
    <source>
        <strain evidence="6">XZYJ18</strain>
    </source>
</reference>
<feature type="transmembrane region" description="Helical" evidence="3">
    <location>
        <begin position="21"/>
        <end position="42"/>
    </location>
</feature>
<evidence type="ECO:0000256" key="3">
    <source>
        <dbReference type="SAM" id="Phobius"/>
    </source>
</evidence>
<feature type="compositionally biased region" description="Basic and acidic residues" evidence="2">
    <location>
        <begin position="223"/>
        <end position="242"/>
    </location>
</feature>
<organism evidence="5 6">
    <name type="scientific">Actinomycetospora rhizophila</name>
    <dbReference type="NCBI Taxonomy" id="1416876"/>
    <lineage>
        <taxon>Bacteria</taxon>
        <taxon>Bacillati</taxon>
        <taxon>Actinomycetota</taxon>
        <taxon>Actinomycetes</taxon>
        <taxon>Pseudonocardiales</taxon>
        <taxon>Pseudonocardiaceae</taxon>
        <taxon>Actinomycetospora</taxon>
    </lineage>
</organism>
<feature type="region of interest" description="Disordered" evidence="2">
    <location>
        <begin position="49"/>
        <end position="128"/>
    </location>
</feature>
<dbReference type="CDD" id="cd07185">
    <property type="entry name" value="OmpA_C-like"/>
    <property type="match status" value="1"/>
</dbReference>
<sequence>MSSPQRSGATATATPTRRRRPVWAWLLLALLAIAIVIAILFLTGRCGSGSTTGAPPAPPAGAAAPAAPGAPPAGAAPGAPGAPPAGAAPGGDGGNAPGSAPGTAPGATGGGTGGDGSTAAPGAPGDPAALQSRIDQIVAATPITFRANSAELTDAGAESLGRVAEELAAVPAARVQVTGYSAPLGGATTPDPQQLSDQRATTVADQLAGDGVDRARVQTRGASDTEPRPDPAASRRAEITVS</sequence>
<feature type="compositionally biased region" description="Low complexity" evidence="2">
    <location>
        <begin position="117"/>
        <end position="128"/>
    </location>
</feature>
<dbReference type="InterPro" id="IPR006665">
    <property type="entry name" value="OmpA-like"/>
</dbReference>
<dbReference type="EMBL" id="JBHSKG010000008">
    <property type="protein sequence ID" value="MFC5139935.1"/>
    <property type="molecule type" value="Genomic_DNA"/>
</dbReference>
<evidence type="ECO:0000256" key="2">
    <source>
        <dbReference type="SAM" id="MobiDB-lite"/>
    </source>
</evidence>
<comment type="caution">
    <text evidence="5">The sequence shown here is derived from an EMBL/GenBank/DDBJ whole genome shotgun (WGS) entry which is preliminary data.</text>
</comment>
<gene>
    <name evidence="5" type="ORF">ACFPK1_16975</name>
</gene>
<keyword evidence="3" id="KW-1133">Transmembrane helix</keyword>
<proteinExistence type="predicted"/>
<dbReference type="InterPro" id="IPR036737">
    <property type="entry name" value="OmpA-like_sf"/>
</dbReference>
<evidence type="ECO:0000313" key="6">
    <source>
        <dbReference type="Proteomes" id="UP001596175"/>
    </source>
</evidence>
<evidence type="ECO:0000256" key="1">
    <source>
        <dbReference type="PROSITE-ProRule" id="PRU00473"/>
    </source>
</evidence>
<keyword evidence="1 3" id="KW-0472">Membrane</keyword>
<dbReference type="PROSITE" id="PS51123">
    <property type="entry name" value="OMPA_2"/>
    <property type="match status" value="1"/>
</dbReference>
<evidence type="ECO:0000313" key="5">
    <source>
        <dbReference type="EMBL" id="MFC5139935.1"/>
    </source>
</evidence>
<protein>
    <submittedName>
        <fullName evidence="5">OmpA family protein</fullName>
    </submittedName>
</protein>
<name>A0ABV9ZI28_9PSEU</name>
<keyword evidence="3" id="KW-0812">Transmembrane</keyword>
<feature type="region of interest" description="Disordered" evidence="2">
    <location>
        <begin position="183"/>
        <end position="242"/>
    </location>
</feature>
<accession>A0ABV9ZI28</accession>
<feature type="compositionally biased region" description="Low complexity" evidence="2">
    <location>
        <begin position="97"/>
        <end position="106"/>
    </location>
</feature>
<feature type="domain" description="OmpA-like" evidence="4">
    <location>
        <begin position="132"/>
        <end position="242"/>
    </location>
</feature>
<dbReference type="PANTHER" id="PTHR30329:SF21">
    <property type="entry name" value="LIPOPROTEIN YIAD-RELATED"/>
    <property type="match status" value="1"/>
</dbReference>
<dbReference type="InterPro" id="IPR050330">
    <property type="entry name" value="Bact_OuterMem_StrucFunc"/>
</dbReference>
<dbReference type="Gene3D" id="3.30.1330.60">
    <property type="entry name" value="OmpA-like domain"/>
    <property type="match status" value="1"/>
</dbReference>
<feature type="compositionally biased region" description="Gly residues" evidence="2">
    <location>
        <begin position="107"/>
        <end position="116"/>
    </location>
</feature>